<protein>
    <submittedName>
        <fullName evidence="1">Uncharacterized protein</fullName>
    </submittedName>
</protein>
<keyword evidence="2" id="KW-1185">Reference proteome</keyword>
<dbReference type="Proteomes" id="UP001060085">
    <property type="component" value="Linkage Group LG02"/>
</dbReference>
<gene>
    <name evidence="1" type="ORF">M9H77_06711</name>
</gene>
<comment type="caution">
    <text evidence="1">The sequence shown here is derived from an EMBL/GenBank/DDBJ whole genome shotgun (WGS) entry which is preliminary data.</text>
</comment>
<organism evidence="1 2">
    <name type="scientific">Catharanthus roseus</name>
    <name type="common">Madagascar periwinkle</name>
    <name type="synonym">Vinca rosea</name>
    <dbReference type="NCBI Taxonomy" id="4058"/>
    <lineage>
        <taxon>Eukaryota</taxon>
        <taxon>Viridiplantae</taxon>
        <taxon>Streptophyta</taxon>
        <taxon>Embryophyta</taxon>
        <taxon>Tracheophyta</taxon>
        <taxon>Spermatophyta</taxon>
        <taxon>Magnoliopsida</taxon>
        <taxon>eudicotyledons</taxon>
        <taxon>Gunneridae</taxon>
        <taxon>Pentapetalae</taxon>
        <taxon>asterids</taxon>
        <taxon>lamiids</taxon>
        <taxon>Gentianales</taxon>
        <taxon>Apocynaceae</taxon>
        <taxon>Rauvolfioideae</taxon>
        <taxon>Vinceae</taxon>
        <taxon>Catharanthinae</taxon>
        <taxon>Catharanthus</taxon>
    </lineage>
</organism>
<dbReference type="EMBL" id="CM044702">
    <property type="protein sequence ID" value="KAI5675761.1"/>
    <property type="molecule type" value="Genomic_DNA"/>
</dbReference>
<evidence type="ECO:0000313" key="2">
    <source>
        <dbReference type="Proteomes" id="UP001060085"/>
    </source>
</evidence>
<accession>A0ACC0BT34</accession>
<proteinExistence type="predicted"/>
<evidence type="ECO:0000313" key="1">
    <source>
        <dbReference type="EMBL" id="KAI5675761.1"/>
    </source>
</evidence>
<name>A0ACC0BT34_CATRO</name>
<reference evidence="2" key="1">
    <citation type="journal article" date="2023" name="Nat. Plants">
        <title>Single-cell RNA sequencing provides a high-resolution roadmap for understanding the multicellular compartmentation of specialized metabolism.</title>
        <authorList>
            <person name="Sun S."/>
            <person name="Shen X."/>
            <person name="Li Y."/>
            <person name="Li Y."/>
            <person name="Wang S."/>
            <person name="Li R."/>
            <person name="Zhang H."/>
            <person name="Shen G."/>
            <person name="Guo B."/>
            <person name="Wei J."/>
            <person name="Xu J."/>
            <person name="St-Pierre B."/>
            <person name="Chen S."/>
            <person name="Sun C."/>
        </authorList>
    </citation>
    <scope>NUCLEOTIDE SEQUENCE [LARGE SCALE GENOMIC DNA]</scope>
</reference>
<sequence length="192" mass="22025">MAMGRVQLISTRQYLRMRVKLYYIELLLVRIIVPDLHSRDSTNPMILTLRVDPLDKGGVVTRLAESQEGFETKIGLRADLVGAPRSIAWDLYEWRVRLLWDRALVRFLVGIDYKMPELVANDLVMGSGLCPWSPTVALHLTQDDQRRSKPLNLAPRGTQIPYSAANLVEELGHHKWHQSSRFDLLLESVDPR</sequence>